<dbReference type="Proteomes" id="UP000276133">
    <property type="component" value="Unassembled WGS sequence"/>
</dbReference>
<protein>
    <submittedName>
        <fullName evidence="1">Uncharacterized protein</fullName>
    </submittedName>
</protein>
<keyword evidence="2" id="KW-1185">Reference proteome</keyword>
<dbReference type="AlphaFoldDB" id="A0A3M7RJG6"/>
<dbReference type="EMBL" id="REGN01003233">
    <property type="protein sequence ID" value="RNA23706.1"/>
    <property type="molecule type" value="Genomic_DNA"/>
</dbReference>
<proteinExistence type="predicted"/>
<sequence length="85" mass="10166">MNQIKFGKIKVIINSQLLKKFFDFEIFFSLKNTLGKLSSPIFYKRKFTQNKCLFVIEDIQKYHEKKSHRNAIKTNFSEMSNLNNI</sequence>
<organism evidence="1 2">
    <name type="scientific">Brachionus plicatilis</name>
    <name type="common">Marine rotifer</name>
    <name type="synonym">Brachionus muelleri</name>
    <dbReference type="NCBI Taxonomy" id="10195"/>
    <lineage>
        <taxon>Eukaryota</taxon>
        <taxon>Metazoa</taxon>
        <taxon>Spiralia</taxon>
        <taxon>Gnathifera</taxon>
        <taxon>Rotifera</taxon>
        <taxon>Eurotatoria</taxon>
        <taxon>Monogononta</taxon>
        <taxon>Pseudotrocha</taxon>
        <taxon>Ploima</taxon>
        <taxon>Brachionidae</taxon>
        <taxon>Brachionus</taxon>
    </lineage>
</organism>
<evidence type="ECO:0000313" key="2">
    <source>
        <dbReference type="Proteomes" id="UP000276133"/>
    </source>
</evidence>
<accession>A0A3M7RJG6</accession>
<reference evidence="1 2" key="1">
    <citation type="journal article" date="2018" name="Sci. Rep.">
        <title>Genomic signatures of local adaptation to the degree of environmental predictability in rotifers.</title>
        <authorList>
            <person name="Franch-Gras L."/>
            <person name="Hahn C."/>
            <person name="Garcia-Roger E.M."/>
            <person name="Carmona M.J."/>
            <person name="Serra M."/>
            <person name="Gomez A."/>
        </authorList>
    </citation>
    <scope>NUCLEOTIDE SEQUENCE [LARGE SCALE GENOMIC DNA]</scope>
    <source>
        <strain evidence="1">HYR1</strain>
    </source>
</reference>
<gene>
    <name evidence="1" type="ORF">BpHYR1_050231</name>
</gene>
<evidence type="ECO:0000313" key="1">
    <source>
        <dbReference type="EMBL" id="RNA23706.1"/>
    </source>
</evidence>
<comment type="caution">
    <text evidence="1">The sequence shown here is derived from an EMBL/GenBank/DDBJ whole genome shotgun (WGS) entry which is preliminary data.</text>
</comment>
<name>A0A3M7RJG6_BRAPC</name>